<dbReference type="AlphaFoldDB" id="M7X817"/>
<evidence type="ECO:0000313" key="2">
    <source>
        <dbReference type="Proteomes" id="UP000010953"/>
    </source>
</evidence>
<evidence type="ECO:0000313" key="1">
    <source>
        <dbReference type="EMBL" id="EMS33545.1"/>
    </source>
</evidence>
<protein>
    <submittedName>
        <fullName evidence="1">Uncharacterized protein</fullName>
    </submittedName>
</protein>
<dbReference type="Proteomes" id="UP000010953">
    <property type="component" value="Unassembled WGS sequence"/>
</dbReference>
<dbReference type="EMBL" id="AMZY02000009">
    <property type="protein sequence ID" value="EMS33545.1"/>
    <property type="molecule type" value="Genomic_DNA"/>
</dbReference>
<keyword evidence="2" id="KW-1185">Reference proteome</keyword>
<organism evidence="1 2">
    <name type="scientific">Mariniradius saccharolyticus AK6</name>
    <dbReference type="NCBI Taxonomy" id="1239962"/>
    <lineage>
        <taxon>Bacteria</taxon>
        <taxon>Pseudomonadati</taxon>
        <taxon>Bacteroidota</taxon>
        <taxon>Cytophagia</taxon>
        <taxon>Cytophagales</taxon>
        <taxon>Cyclobacteriaceae</taxon>
        <taxon>Mariniradius</taxon>
    </lineage>
</organism>
<comment type="caution">
    <text evidence="1">The sequence shown here is derived from an EMBL/GenBank/DDBJ whole genome shotgun (WGS) entry which is preliminary data.</text>
</comment>
<proteinExistence type="predicted"/>
<reference evidence="1" key="1">
    <citation type="submission" date="2013-01" db="EMBL/GenBank/DDBJ databases">
        <title>Genome assembly of Mariniradius saccharolyticus AK6.</title>
        <authorList>
            <person name="Vaidya B."/>
            <person name="Khatri I."/>
            <person name="Tanuku N.R.S."/>
            <person name="Subramanian S."/>
            <person name="Pinnaka A."/>
        </authorList>
    </citation>
    <scope>NUCLEOTIDE SEQUENCE [LARGE SCALE GENOMIC DNA]</scope>
    <source>
        <strain evidence="1">AK6</strain>
    </source>
</reference>
<dbReference type="InParanoid" id="M7X817"/>
<gene>
    <name evidence="1" type="ORF">C943_04423</name>
</gene>
<sequence>MWKIFNKAHFSIWASYAFGLNWIKQSPQNAVIPNYRFPCASKPKDIWKNL</sequence>
<accession>M7X817</accession>
<name>M7X817_9BACT</name>